<dbReference type="OrthoDB" id="6880683at2"/>
<accession>A0A1I5PEI9</accession>
<evidence type="ECO:0000259" key="1">
    <source>
        <dbReference type="Pfam" id="PF14301"/>
    </source>
</evidence>
<feature type="domain" description="DUF4376" evidence="1">
    <location>
        <begin position="57"/>
        <end position="157"/>
    </location>
</feature>
<sequence>MTAMKYYVSNDGRYLGGWDANPPPGAIEVPSAPDDARQLWLGDSWGEVPSAPVTSLDIDIERDRRIDAGVEFQGLLFQSRATDRENIAGAAQLGFMAVVAGAEANDLRWSNPDQDFAWIASDNSLVPMDAQTVVAFGKTAAERKQALIFAARQLKDMEPIPADYTDDKWWP</sequence>
<protein>
    <recommendedName>
        <fullName evidence="1">DUF4376 domain-containing protein</fullName>
    </recommendedName>
</protein>
<proteinExistence type="predicted"/>
<dbReference type="AlphaFoldDB" id="A0A1I5PEI9"/>
<organism evidence="2 3">
    <name type="scientific">Ectopseudomonas toyotomiensis</name>
    <dbReference type="NCBI Taxonomy" id="554344"/>
    <lineage>
        <taxon>Bacteria</taxon>
        <taxon>Pseudomonadati</taxon>
        <taxon>Pseudomonadota</taxon>
        <taxon>Gammaproteobacteria</taxon>
        <taxon>Pseudomonadales</taxon>
        <taxon>Pseudomonadaceae</taxon>
        <taxon>Ectopseudomonas</taxon>
    </lineage>
</organism>
<keyword evidence="3" id="KW-1185">Reference proteome</keyword>
<evidence type="ECO:0000313" key="2">
    <source>
        <dbReference type="EMBL" id="SFP32542.1"/>
    </source>
</evidence>
<reference evidence="3" key="1">
    <citation type="submission" date="2016-10" db="EMBL/GenBank/DDBJ databases">
        <authorList>
            <person name="Varghese N."/>
            <person name="Submissions S."/>
        </authorList>
    </citation>
    <scope>NUCLEOTIDE SEQUENCE [LARGE SCALE GENOMIC DNA]</scope>
    <source>
        <strain evidence="3">JCM 15604</strain>
    </source>
</reference>
<dbReference type="EMBL" id="FOXK01000002">
    <property type="protein sequence ID" value="SFP32542.1"/>
    <property type="molecule type" value="Genomic_DNA"/>
</dbReference>
<dbReference type="Proteomes" id="UP000182025">
    <property type="component" value="Unassembled WGS sequence"/>
</dbReference>
<name>A0A1I5PEI9_9GAMM</name>
<dbReference type="Pfam" id="PF14301">
    <property type="entry name" value="DUF4376"/>
    <property type="match status" value="1"/>
</dbReference>
<evidence type="ECO:0000313" key="3">
    <source>
        <dbReference type="Proteomes" id="UP000182025"/>
    </source>
</evidence>
<gene>
    <name evidence="2" type="ORF">SAMN05216177_102282</name>
</gene>
<dbReference type="InterPro" id="IPR025484">
    <property type="entry name" value="DUF4376"/>
</dbReference>